<dbReference type="InterPro" id="IPR003961">
    <property type="entry name" value="FN3_dom"/>
</dbReference>
<feature type="domain" description="PA14" evidence="4">
    <location>
        <begin position="284"/>
        <end position="420"/>
    </location>
</feature>
<reference evidence="5" key="1">
    <citation type="submission" date="2023-10" db="EMBL/GenBank/DDBJ databases">
        <authorList>
            <person name="Chen Y."/>
            <person name="Shah S."/>
            <person name="Dougan E. K."/>
            <person name="Thang M."/>
            <person name="Chan C."/>
        </authorList>
    </citation>
    <scope>NUCLEOTIDE SEQUENCE [LARGE SCALE GENOMIC DNA]</scope>
</reference>
<proteinExistence type="predicted"/>
<evidence type="ECO:0000313" key="6">
    <source>
        <dbReference type="Proteomes" id="UP001189429"/>
    </source>
</evidence>
<gene>
    <name evidence="5" type="ORF">PCOR1329_LOCUS35286</name>
</gene>
<dbReference type="InterPro" id="IPR037524">
    <property type="entry name" value="PA14/GLEYA"/>
</dbReference>
<dbReference type="EMBL" id="CAUYUJ010014312">
    <property type="protein sequence ID" value="CAK0839654.1"/>
    <property type="molecule type" value="Genomic_DNA"/>
</dbReference>
<evidence type="ECO:0000313" key="5">
    <source>
        <dbReference type="EMBL" id="CAK0839654.1"/>
    </source>
</evidence>
<accession>A0ABN9T415</accession>
<dbReference type="Pfam" id="PF00630">
    <property type="entry name" value="Filamin"/>
    <property type="match status" value="2"/>
</dbReference>
<evidence type="ECO:0000256" key="2">
    <source>
        <dbReference type="PROSITE-ProRule" id="PRU00087"/>
    </source>
</evidence>
<keyword evidence="6" id="KW-1185">Reference proteome</keyword>
<feature type="repeat" description="Filamin" evidence="2">
    <location>
        <begin position="812"/>
        <end position="898"/>
    </location>
</feature>
<sequence length="930" mass="100251">MYVTAPSDAATCEVYRNNGEGGDTNDEAYAGPCNTEFTAANLVTDRNYMFRARGVHADTTPGLWSAAVTFISAGLPEFQGVLPTITKRGPDALEVRWQLPDNGGSPVLGYHVHMEAGGDGVWQSVYDGTNAPSVMSFLAEGLHTTVAYQFRVYAENRVGRSAYAQASATIEDMMAAPLSRTLQVETALLSNVQTTIALQSVNPTTGLDDTQDLRRFVLSVQDVCALDITGTICVRVEAPHPDYAEDVLGDPLCCVHSEYESEGAYLLSYTLQNAGKYSVLIHAIEAGGLLGQYWDNQWLYGMPIVAQQDPDMVLDWGTGAIAGQASDFLSVRWTGFVMPDYSENYTFYVEVDDSVRLWIDGVSIIDKWDECCQEFWGSAMLTAGELTSVRLEYREVAGLALMKLQWASFSTPKSPIPADKLYKGPFISDGPILVEVTTGAVDARSSEAFGDCVYASIALQLCTFYIQAKDAAGNNMNTNTDIFQAAWQGEEPFTTVSLPVVADAMDGLYKVEFMLSNVDTYTLTVSLGSTGIPILGSPFEHVVSPGGVSPAHSTTTGSGTYEFVAGTPAEFAVQARDAYGNPLADDSCNISVSIEWEYYTMNTTMAVLDDTSVNTYEFGRYFFGEVTYADSGVYEVRYNALREGMHKLYVRINEENMQGSPFTLRGSSAAAPYGPKSITEENMPPATAVAGVAITFQVQLRDAYGNLLSSWPDVLTVSVTNEPPTSVVDEGTCTAVASSTGLFTCSVVPTISGDRYVSVQVLESNSLANGVEVSNLTAVEPTSLGTVSAFQGPFPIYVAPGDLHAGSSIIYGLEDSYVAGTRVAATIQLRDQYENNLTASVESLNPVVYFGENLAEYITDNDDGTVTVLIGTILAGSFPVQVTLDGAYIKDNPTDEIVSYNTFARYDGTSCDVPALITAGIQQTFQCFPK</sequence>
<dbReference type="InterPro" id="IPR017868">
    <property type="entry name" value="Filamin/ABP280_repeat-like"/>
</dbReference>
<evidence type="ECO:0000256" key="1">
    <source>
        <dbReference type="ARBA" id="ARBA00022737"/>
    </source>
</evidence>
<keyword evidence="1" id="KW-0677">Repeat</keyword>
<feature type="domain" description="Fibronectin type-III" evidence="3">
    <location>
        <begin position="79"/>
        <end position="177"/>
    </location>
</feature>
<dbReference type="Pfam" id="PF07691">
    <property type="entry name" value="PA14"/>
    <property type="match status" value="1"/>
</dbReference>
<dbReference type="SUPFAM" id="SSF49265">
    <property type="entry name" value="Fibronectin type III"/>
    <property type="match status" value="1"/>
</dbReference>
<dbReference type="CDD" id="cd00063">
    <property type="entry name" value="FN3"/>
    <property type="match status" value="1"/>
</dbReference>
<dbReference type="Pfam" id="PF00041">
    <property type="entry name" value="fn3"/>
    <property type="match status" value="1"/>
</dbReference>
<dbReference type="PROSITE" id="PS50194">
    <property type="entry name" value="FILAMIN_REPEAT"/>
    <property type="match status" value="3"/>
</dbReference>
<dbReference type="InterPro" id="IPR036116">
    <property type="entry name" value="FN3_sf"/>
</dbReference>
<dbReference type="SMART" id="SM00060">
    <property type="entry name" value="FN3"/>
    <property type="match status" value="1"/>
</dbReference>
<dbReference type="Proteomes" id="UP001189429">
    <property type="component" value="Unassembled WGS sequence"/>
</dbReference>
<dbReference type="PANTHER" id="PTHR38537">
    <property type="entry name" value="JITTERBUG, ISOFORM N"/>
    <property type="match status" value="1"/>
</dbReference>
<dbReference type="SUPFAM" id="SSF56988">
    <property type="entry name" value="Anthrax protective antigen"/>
    <property type="match status" value="1"/>
</dbReference>
<protein>
    <recommendedName>
        <fullName evidence="7">PA14 domain-containing protein</fullName>
    </recommendedName>
</protein>
<feature type="repeat" description="Filamin" evidence="2">
    <location>
        <begin position="438"/>
        <end position="543"/>
    </location>
</feature>
<dbReference type="InterPro" id="IPR014756">
    <property type="entry name" value="Ig_E-set"/>
</dbReference>
<dbReference type="PANTHER" id="PTHR38537:SF8">
    <property type="entry name" value="FILAMIN-A"/>
    <property type="match status" value="1"/>
</dbReference>
<dbReference type="SMART" id="SM00557">
    <property type="entry name" value="IG_FLMN"/>
    <property type="match status" value="2"/>
</dbReference>
<evidence type="ECO:0000259" key="4">
    <source>
        <dbReference type="PROSITE" id="PS51820"/>
    </source>
</evidence>
<organism evidence="5 6">
    <name type="scientific">Prorocentrum cordatum</name>
    <dbReference type="NCBI Taxonomy" id="2364126"/>
    <lineage>
        <taxon>Eukaryota</taxon>
        <taxon>Sar</taxon>
        <taxon>Alveolata</taxon>
        <taxon>Dinophyceae</taxon>
        <taxon>Prorocentrales</taxon>
        <taxon>Prorocentraceae</taxon>
        <taxon>Prorocentrum</taxon>
    </lineage>
</organism>
<feature type="repeat" description="Filamin" evidence="2">
    <location>
        <begin position="545"/>
        <end position="666"/>
    </location>
</feature>
<dbReference type="PROSITE" id="PS51820">
    <property type="entry name" value="PA14"/>
    <property type="match status" value="1"/>
</dbReference>
<evidence type="ECO:0008006" key="7">
    <source>
        <dbReference type="Google" id="ProtNLM"/>
    </source>
</evidence>
<feature type="non-terminal residue" evidence="5">
    <location>
        <position position="930"/>
    </location>
</feature>
<comment type="caution">
    <text evidence="5">The sequence shown here is derived from an EMBL/GenBank/DDBJ whole genome shotgun (WGS) entry which is preliminary data.</text>
</comment>
<dbReference type="PROSITE" id="PS50853">
    <property type="entry name" value="FN3"/>
    <property type="match status" value="1"/>
</dbReference>
<dbReference type="SMART" id="SM00758">
    <property type="entry name" value="PA14"/>
    <property type="match status" value="1"/>
</dbReference>
<dbReference type="Gene3D" id="2.60.40.10">
    <property type="entry name" value="Immunoglobulins"/>
    <property type="match status" value="5"/>
</dbReference>
<dbReference type="Gene3D" id="3.90.182.10">
    <property type="entry name" value="Toxin - Anthrax Protective Antigen,domain 1"/>
    <property type="match status" value="1"/>
</dbReference>
<dbReference type="InterPro" id="IPR001298">
    <property type="entry name" value="Filamin/ABP280_rpt"/>
</dbReference>
<dbReference type="SUPFAM" id="SSF81296">
    <property type="entry name" value="E set domains"/>
    <property type="match status" value="3"/>
</dbReference>
<dbReference type="InterPro" id="IPR013783">
    <property type="entry name" value="Ig-like_fold"/>
</dbReference>
<dbReference type="InterPro" id="IPR044801">
    <property type="entry name" value="Filamin"/>
</dbReference>
<evidence type="ECO:0000259" key="3">
    <source>
        <dbReference type="PROSITE" id="PS50853"/>
    </source>
</evidence>
<name>A0ABN9T415_9DINO</name>
<dbReference type="InterPro" id="IPR011658">
    <property type="entry name" value="PA14_dom"/>
</dbReference>